<dbReference type="PANTHER" id="PTHR43133:SF60">
    <property type="entry name" value="RNA POLYMERASE SIGMA FACTOR SIGV"/>
    <property type="match status" value="1"/>
</dbReference>
<dbReference type="CDD" id="cd06171">
    <property type="entry name" value="Sigma70_r4"/>
    <property type="match status" value="1"/>
</dbReference>
<dbReference type="InterPro" id="IPR013249">
    <property type="entry name" value="RNA_pol_sigma70_r4_t2"/>
</dbReference>
<evidence type="ECO:0000256" key="2">
    <source>
        <dbReference type="ARBA" id="ARBA00023015"/>
    </source>
</evidence>
<keyword evidence="2" id="KW-0805">Transcription regulation</keyword>
<dbReference type="GO" id="GO:0006352">
    <property type="term" value="P:DNA-templated transcription initiation"/>
    <property type="evidence" value="ECO:0007669"/>
    <property type="project" value="InterPro"/>
</dbReference>
<dbReference type="Proteomes" id="UP000198915">
    <property type="component" value="Unassembled WGS sequence"/>
</dbReference>
<dbReference type="EMBL" id="FORT01000019">
    <property type="protein sequence ID" value="SFK75564.1"/>
    <property type="molecule type" value="Genomic_DNA"/>
</dbReference>
<dbReference type="Pfam" id="PF04542">
    <property type="entry name" value="Sigma70_r2"/>
    <property type="match status" value="1"/>
</dbReference>
<dbReference type="InterPro" id="IPR013324">
    <property type="entry name" value="RNA_pol_sigma_r3/r4-like"/>
</dbReference>
<dbReference type="RefSeq" id="WP_092275210.1">
    <property type="nucleotide sequence ID" value="NZ_BJOE01000103.1"/>
</dbReference>
<reference evidence="8" key="1">
    <citation type="submission" date="2016-10" db="EMBL/GenBank/DDBJ databases">
        <authorList>
            <person name="Varghese N."/>
            <person name="Submissions S."/>
        </authorList>
    </citation>
    <scope>NUCLEOTIDE SEQUENCE [LARGE SCALE GENOMIC DNA]</scope>
    <source>
        <strain evidence="8">OK042</strain>
    </source>
</reference>
<gene>
    <name evidence="7" type="ORF">SAMN05518846_11948</name>
</gene>
<keyword evidence="4" id="KW-0804">Transcription</keyword>
<evidence type="ECO:0000256" key="1">
    <source>
        <dbReference type="ARBA" id="ARBA00010641"/>
    </source>
</evidence>
<name>A0A1I4C389_9BACL</name>
<dbReference type="InterPro" id="IPR036388">
    <property type="entry name" value="WH-like_DNA-bd_sf"/>
</dbReference>
<dbReference type="GO" id="GO:0016987">
    <property type="term" value="F:sigma factor activity"/>
    <property type="evidence" value="ECO:0007669"/>
    <property type="project" value="UniProtKB-KW"/>
</dbReference>
<keyword evidence="8" id="KW-1185">Reference proteome</keyword>
<dbReference type="Pfam" id="PF08281">
    <property type="entry name" value="Sigma70_r4_2"/>
    <property type="match status" value="1"/>
</dbReference>
<dbReference type="Gene3D" id="1.10.1740.10">
    <property type="match status" value="1"/>
</dbReference>
<dbReference type="NCBIfam" id="TIGR02937">
    <property type="entry name" value="sigma70-ECF"/>
    <property type="match status" value="1"/>
</dbReference>
<dbReference type="InterPro" id="IPR013325">
    <property type="entry name" value="RNA_pol_sigma_r2"/>
</dbReference>
<evidence type="ECO:0000259" key="5">
    <source>
        <dbReference type="Pfam" id="PF04542"/>
    </source>
</evidence>
<sequence>MDVSIQERINILIDQCIEGDMNAFGEIYDLTINDVKKAVYFLLENKQDVEDMIHEIYLEVYKSLKNYNRSRTFSSWLTGVAIRQIHNYRRRNWKLSRLFQKVNTFSLAMSEPDIANMVVEQMDLQKVMEQIQKLPFNFRSVLLLKYIYDYSQDEIAEILQLPIGTVKSRLHHALKKARTIINRQIFSLEQER</sequence>
<evidence type="ECO:0000313" key="8">
    <source>
        <dbReference type="Proteomes" id="UP000198915"/>
    </source>
</evidence>
<dbReference type="Gene3D" id="1.10.10.10">
    <property type="entry name" value="Winged helix-like DNA-binding domain superfamily/Winged helix DNA-binding domain"/>
    <property type="match status" value="1"/>
</dbReference>
<dbReference type="NCBIfam" id="NF009195">
    <property type="entry name" value="PRK12543.1"/>
    <property type="match status" value="1"/>
</dbReference>
<dbReference type="SUPFAM" id="SSF88946">
    <property type="entry name" value="Sigma2 domain of RNA polymerase sigma factors"/>
    <property type="match status" value="1"/>
</dbReference>
<evidence type="ECO:0000256" key="3">
    <source>
        <dbReference type="ARBA" id="ARBA00023082"/>
    </source>
</evidence>
<organism evidence="7 8">
    <name type="scientific">Brevibacillus centrosporus</name>
    <dbReference type="NCBI Taxonomy" id="54910"/>
    <lineage>
        <taxon>Bacteria</taxon>
        <taxon>Bacillati</taxon>
        <taxon>Bacillota</taxon>
        <taxon>Bacilli</taxon>
        <taxon>Bacillales</taxon>
        <taxon>Paenibacillaceae</taxon>
        <taxon>Brevibacillus</taxon>
    </lineage>
</organism>
<dbReference type="AlphaFoldDB" id="A0A1I4C389"/>
<dbReference type="SUPFAM" id="SSF88659">
    <property type="entry name" value="Sigma3 and sigma4 domains of RNA polymerase sigma factors"/>
    <property type="match status" value="1"/>
</dbReference>
<evidence type="ECO:0000259" key="6">
    <source>
        <dbReference type="Pfam" id="PF08281"/>
    </source>
</evidence>
<proteinExistence type="inferred from homology"/>
<protein>
    <submittedName>
        <fullName evidence="7">RNA polymerase sigma-70 factor, ECF subfamily</fullName>
    </submittedName>
</protein>
<accession>A0A1I4C389</accession>
<evidence type="ECO:0000313" key="7">
    <source>
        <dbReference type="EMBL" id="SFK75564.1"/>
    </source>
</evidence>
<evidence type="ECO:0000256" key="4">
    <source>
        <dbReference type="ARBA" id="ARBA00023163"/>
    </source>
</evidence>
<keyword evidence="3" id="KW-0731">Sigma factor</keyword>
<feature type="domain" description="RNA polymerase sigma factor 70 region 4 type 2" evidence="6">
    <location>
        <begin position="125"/>
        <end position="176"/>
    </location>
</feature>
<dbReference type="GO" id="GO:0003677">
    <property type="term" value="F:DNA binding"/>
    <property type="evidence" value="ECO:0007669"/>
    <property type="project" value="InterPro"/>
</dbReference>
<dbReference type="InterPro" id="IPR007627">
    <property type="entry name" value="RNA_pol_sigma70_r2"/>
</dbReference>
<comment type="similarity">
    <text evidence="1">Belongs to the sigma-70 factor family. ECF subfamily.</text>
</comment>
<dbReference type="STRING" id="1884381.SAMN05518846_11948"/>
<feature type="domain" description="RNA polymerase sigma-70 region 2" evidence="5">
    <location>
        <begin position="32"/>
        <end position="94"/>
    </location>
</feature>
<dbReference type="InterPro" id="IPR014284">
    <property type="entry name" value="RNA_pol_sigma-70_dom"/>
</dbReference>
<dbReference type="InterPro" id="IPR039425">
    <property type="entry name" value="RNA_pol_sigma-70-like"/>
</dbReference>
<dbReference type="PANTHER" id="PTHR43133">
    <property type="entry name" value="RNA POLYMERASE ECF-TYPE SIGMA FACTO"/>
    <property type="match status" value="1"/>
</dbReference>